<name>A0A1G6U7I0_9PROT</name>
<evidence type="ECO:0000313" key="6">
    <source>
        <dbReference type="Proteomes" id="UP000183685"/>
    </source>
</evidence>
<evidence type="ECO:0000313" key="5">
    <source>
        <dbReference type="EMBL" id="SDD36656.1"/>
    </source>
</evidence>
<reference evidence="5 6" key="1">
    <citation type="submission" date="2016-10" db="EMBL/GenBank/DDBJ databases">
        <authorList>
            <person name="de Groot N.N."/>
        </authorList>
    </citation>
    <scope>NUCLEOTIDE SEQUENCE [LARGE SCALE GENOMIC DNA]</scope>
    <source>
        <strain evidence="5 6">CGMCC 1.9109</strain>
    </source>
</reference>
<organism evidence="5 6">
    <name type="scientific">Kordiimonas lacus</name>
    <dbReference type="NCBI Taxonomy" id="637679"/>
    <lineage>
        <taxon>Bacteria</taxon>
        <taxon>Pseudomonadati</taxon>
        <taxon>Pseudomonadota</taxon>
        <taxon>Alphaproteobacteria</taxon>
        <taxon>Kordiimonadales</taxon>
        <taxon>Kordiimonadaceae</taxon>
        <taxon>Kordiimonas</taxon>
    </lineage>
</organism>
<evidence type="ECO:0000256" key="3">
    <source>
        <dbReference type="SAM" id="MobiDB-lite"/>
    </source>
</evidence>
<dbReference type="Gene3D" id="3.30.930.30">
    <property type="match status" value="1"/>
</dbReference>
<feature type="region of interest" description="Disordered" evidence="3">
    <location>
        <begin position="270"/>
        <end position="294"/>
    </location>
</feature>
<proteinExistence type="inferred from homology"/>
<evidence type="ECO:0000259" key="4">
    <source>
        <dbReference type="Pfam" id="PF03389"/>
    </source>
</evidence>
<evidence type="ECO:0000256" key="1">
    <source>
        <dbReference type="ARBA" id="ARBA00010873"/>
    </source>
</evidence>
<keyword evidence="2" id="KW-0184">Conjugation</keyword>
<dbReference type="AlphaFoldDB" id="A0A1G6U7I0"/>
<dbReference type="Pfam" id="PF03389">
    <property type="entry name" value="MobA_MobL"/>
    <property type="match status" value="1"/>
</dbReference>
<feature type="domain" description="MobA/MobL protein" evidence="4">
    <location>
        <begin position="15"/>
        <end position="187"/>
    </location>
</feature>
<accession>A0A1G6U7I0</accession>
<dbReference type="Proteomes" id="UP000183685">
    <property type="component" value="Unassembled WGS sequence"/>
</dbReference>
<gene>
    <name evidence="5" type="ORF">SAMN04488071_0480</name>
</gene>
<dbReference type="EMBL" id="FNAK01000001">
    <property type="protein sequence ID" value="SDD36656.1"/>
    <property type="molecule type" value="Genomic_DNA"/>
</dbReference>
<evidence type="ECO:0000256" key="2">
    <source>
        <dbReference type="ARBA" id="ARBA00022971"/>
    </source>
</evidence>
<dbReference type="InterPro" id="IPR005053">
    <property type="entry name" value="MobA_MobL"/>
</dbReference>
<dbReference type="STRING" id="637679.GCA_001550055_00409"/>
<comment type="similarity">
    <text evidence="1">Belongs to the MobA/MobL family.</text>
</comment>
<protein>
    <submittedName>
        <fullName evidence="5">MobA/MobL family protein</fullName>
    </submittedName>
</protein>
<sequence length="294" mass="34243">MVHFRIEIKNHGRGMVSKQAYRFGTKEFDKHHQRHFDYRSKDDVVRREVIMPTGVPEWAHNEGEFWRAAEKASNRQDARIAKEFIISLPRELDQKSSENLLRTFIDREFTQKSLGATLAIHDPKAADGERNPHAHILVSMRPLDEKGFARRKLRDFDSAKGVKAVRERWAQTLNQEFERQRLPHRVHPNKARAPERASQLLARAQSLQKKGPTKASRSPLHWAGRTQALSNVSSQIKFFNQQLAIGRIPNPITDKPGALNLARKLGRETFREPEKEQQHQQQEHELALTRDMRW</sequence>
<keyword evidence="6" id="KW-1185">Reference proteome</keyword>